<gene>
    <name evidence="4" type="ORF">COY88_02940</name>
</gene>
<dbReference type="PANTHER" id="PTHR13504:SF38">
    <property type="entry name" value="FIDO DOMAIN-CONTAINING PROTEIN"/>
    <property type="match status" value="1"/>
</dbReference>
<evidence type="ECO:0000259" key="3">
    <source>
        <dbReference type="PROSITE" id="PS51459"/>
    </source>
</evidence>
<feature type="active site" evidence="1">
    <location>
        <position position="190"/>
    </location>
</feature>
<evidence type="ECO:0000313" key="5">
    <source>
        <dbReference type="Proteomes" id="UP000230344"/>
    </source>
</evidence>
<sequence length="303" mass="35623">MTKKIRQYLAIFGNMKIPPKYTITLEMLEILGKIEAIRQYLLTLNIPPNVNQKIQRISLLKSSLYSAKIEGNPLDLENYKRSPDKIKKLEIDNIIDTTNFISKLKIKKINLSLIKTLHKITMNSIHYQAGSFRREMSAIFNQSGVAIYVCPPPSQITQLINQLINYINSDKEKFPLIKAFITHLLFEKIHPFLDGNGRIGRLLIYSVCQIKNYQFKPTVSFEESLDKNKNDYYYYLDIGLKNTNDYLFFMLQTFFEQAEKLKKEIEKEVNAKTQINLPPRQEEIYQIIKDHQIISLDFIKRRF</sequence>
<evidence type="ECO:0000256" key="1">
    <source>
        <dbReference type="PIRSR" id="PIRSR640198-1"/>
    </source>
</evidence>
<feature type="domain" description="Fido" evidence="3">
    <location>
        <begin position="109"/>
        <end position="252"/>
    </location>
</feature>
<dbReference type="SUPFAM" id="SSF140931">
    <property type="entry name" value="Fic-like"/>
    <property type="match status" value="1"/>
</dbReference>
<feature type="binding site" evidence="2">
    <location>
        <begin position="232"/>
        <end position="233"/>
    </location>
    <ligand>
        <name>ATP</name>
        <dbReference type="ChEBI" id="CHEBI:30616"/>
    </ligand>
</feature>
<evidence type="ECO:0000256" key="2">
    <source>
        <dbReference type="PIRSR" id="PIRSR640198-2"/>
    </source>
</evidence>
<dbReference type="Pfam" id="PF02661">
    <property type="entry name" value="Fic"/>
    <property type="match status" value="1"/>
</dbReference>
<keyword evidence="2" id="KW-0067">ATP-binding</keyword>
<dbReference type="Proteomes" id="UP000230344">
    <property type="component" value="Unassembled WGS sequence"/>
</dbReference>
<reference evidence="5" key="1">
    <citation type="submission" date="2017-09" db="EMBL/GenBank/DDBJ databases">
        <title>Depth-based differentiation of microbial function through sediment-hosted aquifers and enrichment of novel symbionts in the deep terrestrial subsurface.</title>
        <authorList>
            <person name="Probst A.J."/>
            <person name="Ladd B."/>
            <person name="Jarett J.K."/>
            <person name="Geller-Mcgrath D.E."/>
            <person name="Sieber C.M.K."/>
            <person name="Emerson J.B."/>
            <person name="Anantharaman K."/>
            <person name="Thomas B.C."/>
            <person name="Malmstrom R."/>
            <person name="Stieglmeier M."/>
            <person name="Klingl A."/>
            <person name="Woyke T."/>
            <person name="Ryan C.M."/>
            <person name="Banfield J.F."/>
        </authorList>
    </citation>
    <scope>NUCLEOTIDE SEQUENCE [LARGE SCALE GENOMIC DNA]</scope>
</reference>
<protein>
    <recommendedName>
        <fullName evidence="3">Fido domain-containing protein</fullName>
    </recommendedName>
</protein>
<name>A0A2M7QF35_9BACT</name>
<dbReference type="GO" id="GO:0005524">
    <property type="term" value="F:ATP binding"/>
    <property type="evidence" value="ECO:0007669"/>
    <property type="project" value="UniProtKB-KW"/>
</dbReference>
<proteinExistence type="predicted"/>
<dbReference type="InterPro" id="IPR036597">
    <property type="entry name" value="Fido-like_dom_sf"/>
</dbReference>
<accession>A0A2M7QF35</accession>
<organism evidence="4 5">
    <name type="scientific">Candidatus Roizmanbacteria bacterium CG_4_10_14_0_8_um_filter_35_28</name>
    <dbReference type="NCBI Taxonomy" id="1974827"/>
    <lineage>
        <taxon>Bacteria</taxon>
        <taxon>Candidatus Roizmaniibacteriota</taxon>
    </lineage>
</organism>
<evidence type="ECO:0000313" key="4">
    <source>
        <dbReference type="EMBL" id="PIY70943.1"/>
    </source>
</evidence>
<comment type="caution">
    <text evidence="4">The sequence shown here is derived from an EMBL/GenBank/DDBJ whole genome shotgun (WGS) entry which is preliminary data.</text>
</comment>
<dbReference type="PROSITE" id="PS51459">
    <property type="entry name" value="FIDO"/>
    <property type="match status" value="1"/>
</dbReference>
<dbReference type="EMBL" id="PFLH01000053">
    <property type="protein sequence ID" value="PIY70943.1"/>
    <property type="molecule type" value="Genomic_DNA"/>
</dbReference>
<dbReference type="Gene3D" id="1.10.3290.10">
    <property type="entry name" value="Fido-like domain"/>
    <property type="match status" value="1"/>
</dbReference>
<keyword evidence="2" id="KW-0547">Nucleotide-binding</keyword>
<dbReference type="PANTHER" id="PTHR13504">
    <property type="entry name" value="FIDO DOMAIN-CONTAINING PROTEIN DDB_G0283145"/>
    <property type="match status" value="1"/>
</dbReference>
<dbReference type="AlphaFoldDB" id="A0A2M7QF35"/>
<dbReference type="InterPro" id="IPR003812">
    <property type="entry name" value="Fido"/>
</dbReference>
<feature type="binding site" evidence="2">
    <location>
        <begin position="194"/>
        <end position="201"/>
    </location>
    <ligand>
        <name>ATP</name>
        <dbReference type="ChEBI" id="CHEBI:30616"/>
    </ligand>
</feature>
<dbReference type="InterPro" id="IPR040198">
    <property type="entry name" value="Fido_containing"/>
</dbReference>